<evidence type="ECO:0000313" key="1">
    <source>
        <dbReference type="EMBL" id="TGY96246.1"/>
    </source>
</evidence>
<dbReference type="Proteomes" id="UP000304953">
    <property type="component" value="Unassembled WGS sequence"/>
</dbReference>
<comment type="caution">
    <text evidence="1">The sequence shown here is derived from an EMBL/GenBank/DDBJ whole genome shotgun (WGS) entry which is preliminary data.</text>
</comment>
<accession>A0AC61RWN1</accession>
<dbReference type="EMBL" id="SRYA01000018">
    <property type="protein sequence ID" value="TGY96246.1"/>
    <property type="molecule type" value="Genomic_DNA"/>
</dbReference>
<protein>
    <submittedName>
        <fullName evidence="1">ABC transporter ATP-binding protein</fullName>
    </submittedName>
</protein>
<gene>
    <name evidence="1" type="ORF">E5329_10375</name>
</gene>
<keyword evidence="1" id="KW-0067">ATP-binding</keyword>
<organism evidence="1 2">
    <name type="scientific">Petralouisia muris</name>
    <dbReference type="NCBI Taxonomy" id="3032872"/>
    <lineage>
        <taxon>Bacteria</taxon>
        <taxon>Bacillati</taxon>
        <taxon>Bacillota</taxon>
        <taxon>Clostridia</taxon>
        <taxon>Lachnospirales</taxon>
        <taxon>Lachnospiraceae</taxon>
        <taxon>Petralouisia</taxon>
    </lineage>
</organism>
<keyword evidence="1" id="KW-0547">Nucleotide-binding</keyword>
<name>A0AC61RWN1_9FIRM</name>
<sequence>MKWKQTESEQIQPLLRIEHAGAERGSTFWLRDVNLELEPGTFMGVIGRNGAGKTTLFHMLCGLSRISQGEVWLEGISMKEEPGRCRQKMGLIFDDDYFRLDLSVKYAARVYGKYYENYSQNDFLCCCRKFEVDIRQNVRKLSKGNYMKFQLAFALAHHPRLILMDEPEAGLDPVFRREWMNMLYDILDDECSILFATHLTEELEQYADAVTLLSQGRQIFSLTMPQLEKQYRIVRGSKVQMDYLQKRLVGRRKMEHYEEGLFQEDGRELWVEVSESRPTLAQLMEYLDGKF</sequence>
<proteinExistence type="predicted"/>
<evidence type="ECO:0000313" key="2">
    <source>
        <dbReference type="Proteomes" id="UP000304953"/>
    </source>
</evidence>
<reference evidence="1" key="1">
    <citation type="submission" date="2019-04" db="EMBL/GenBank/DDBJ databases">
        <title>Microbes associate with the intestines of laboratory mice.</title>
        <authorList>
            <person name="Navarre W."/>
            <person name="Wong E."/>
            <person name="Huang K."/>
            <person name="Tropini C."/>
            <person name="Ng K."/>
            <person name="Yu B."/>
        </authorList>
    </citation>
    <scope>NUCLEOTIDE SEQUENCE</scope>
    <source>
        <strain evidence="1">NM01_1-7b</strain>
    </source>
</reference>
<keyword evidence="2" id="KW-1185">Reference proteome</keyword>